<reference evidence="2" key="1">
    <citation type="submission" date="2021-06" db="EMBL/GenBank/DDBJ databases">
        <authorList>
            <person name="Huq M.A."/>
        </authorList>
    </citation>
    <scope>NUCLEOTIDE SEQUENCE</scope>
    <source>
        <strain evidence="2">MAH-26</strain>
    </source>
</reference>
<dbReference type="InterPro" id="IPR002734">
    <property type="entry name" value="RibDG_C"/>
</dbReference>
<gene>
    <name evidence="2" type="ORF">KTO63_24095</name>
</gene>
<evidence type="ECO:0000259" key="1">
    <source>
        <dbReference type="Pfam" id="PF01872"/>
    </source>
</evidence>
<dbReference type="EMBL" id="JAHSPG010000018">
    <property type="protein sequence ID" value="MBV4360269.1"/>
    <property type="molecule type" value="Genomic_DNA"/>
</dbReference>
<proteinExistence type="predicted"/>
<dbReference type="PANTHER" id="PTHR38011">
    <property type="entry name" value="DIHYDROFOLATE REDUCTASE FAMILY PROTEIN (AFU_ORTHOLOGUE AFUA_8G06820)"/>
    <property type="match status" value="1"/>
</dbReference>
<dbReference type="RefSeq" id="WP_217794538.1">
    <property type="nucleotide sequence ID" value="NZ_JAHSPG010000018.1"/>
</dbReference>
<protein>
    <submittedName>
        <fullName evidence="2">Dihydrofolate reductase family protein</fullName>
    </submittedName>
</protein>
<sequence length="192" mass="20844">MGKTIATITMSLDGYIAGPDVAENNPMGTNGEALHKWLFEGSQKEDKEIMQDLVSNSGAVITGGRTYQIAIDGAWGSNSPFEAHAFVVSSKLLKVREGFTLVNDGIESALAKAKKTAKEKDVWIMGGANVIQQYLNAGLVDEFHLSIAPILLNSGTSLFITNENRISNFEKIRAVNTKHATHLFLKPIMHNA</sequence>
<organism evidence="2 3">
    <name type="scientific">Pinibacter aurantiacus</name>
    <dbReference type="NCBI Taxonomy" id="2851599"/>
    <lineage>
        <taxon>Bacteria</taxon>
        <taxon>Pseudomonadati</taxon>
        <taxon>Bacteroidota</taxon>
        <taxon>Chitinophagia</taxon>
        <taxon>Chitinophagales</taxon>
        <taxon>Chitinophagaceae</taxon>
        <taxon>Pinibacter</taxon>
    </lineage>
</organism>
<comment type="caution">
    <text evidence="2">The sequence shown here is derived from an EMBL/GenBank/DDBJ whole genome shotgun (WGS) entry which is preliminary data.</text>
</comment>
<name>A0A9E2SFD3_9BACT</name>
<dbReference type="GO" id="GO:0009231">
    <property type="term" value="P:riboflavin biosynthetic process"/>
    <property type="evidence" value="ECO:0007669"/>
    <property type="project" value="InterPro"/>
</dbReference>
<dbReference type="Pfam" id="PF01872">
    <property type="entry name" value="RibD_C"/>
    <property type="match status" value="1"/>
</dbReference>
<dbReference type="PANTHER" id="PTHR38011:SF12">
    <property type="entry name" value="BIFUNCTIONAL DEAMINASE-REDUCTASE DOMAIN PROTEIN"/>
    <property type="match status" value="1"/>
</dbReference>
<accession>A0A9E2SFD3</accession>
<feature type="domain" description="Bacterial bifunctional deaminase-reductase C-terminal" evidence="1">
    <location>
        <begin position="5"/>
        <end position="163"/>
    </location>
</feature>
<dbReference type="GO" id="GO:0008703">
    <property type="term" value="F:5-amino-6-(5-phosphoribosylamino)uracil reductase activity"/>
    <property type="evidence" value="ECO:0007669"/>
    <property type="project" value="InterPro"/>
</dbReference>
<dbReference type="Proteomes" id="UP000812270">
    <property type="component" value="Unassembled WGS sequence"/>
</dbReference>
<dbReference type="AlphaFoldDB" id="A0A9E2SFD3"/>
<keyword evidence="3" id="KW-1185">Reference proteome</keyword>
<dbReference type="InterPro" id="IPR050765">
    <property type="entry name" value="Riboflavin_Biosynth_HTPR"/>
</dbReference>
<evidence type="ECO:0000313" key="2">
    <source>
        <dbReference type="EMBL" id="MBV4360269.1"/>
    </source>
</evidence>
<evidence type="ECO:0000313" key="3">
    <source>
        <dbReference type="Proteomes" id="UP000812270"/>
    </source>
</evidence>